<evidence type="ECO:0000256" key="1">
    <source>
        <dbReference type="SAM" id="SignalP"/>
    </source>
</evidence>
<gene>
    <name evidence="2" type="ORF">H9L14_07135</name>
</gene>
<dbReference type="Gene3D" id="1.10.606.20">
    <property type="match status" value="1"/>
</dbReference>
<name>A0ABX6TAD0_9SPHN</name>
<evidence type="ECO:0000313" key="3">
    <source>
        <dbReference type="Proteomes" id="UP000516105"/>
    </source>
</evidence>
<keyword evidence="1" id="KW-0732">Signal</keyword>
<accession>A0ABX6TAD0</accession>
<dbReference type="Proteomes" id="UP000516105">
    <property type="component" value="Chromosome"/>
</dbReference>
<dbReference type="SUPFAM" id="SSF48317">
    <property type="entry name" value="Acid phosphatase/Vanadium-dependent haloperoxidase"/>
    <property type="match status" value="1"/>
</dbReference>
<dbReference type="EMBL" id="CP060782">
    <property type="protein sequence ID" value="QNP46806.1"/>
    <property type="molecule type" value="Genomic_DNA"/>
</dbReference>
<dbReference type="RefSeq" id="WP_187709759.1">
    <property type="nucleotide sequence ID" value="NZ_CP060782.1"/>
</dbReference>
<sequence length="195" mass="19561">MKRGAGLFAIALLASVTLDPGPAYASENDAVRVWNERAAITLVNGPAAATPGVQFTPPVAFIHIAMVQGAVYDAVNAIKGGHDPYLDGLKAPTSASKGAAASTAAHDVLIGLVNQAPLTATLTAAVKTAIKARLDAEYASSLAEIPAGDAKANGIKVGAAAAAAMLANRAGDGRFGAPGFPFPPRRVPGNGARTR</sequence>
<reference evidence="2 3" key="1">
    <citation type="submission" date="2020-08" db="EMBL/GenBank/DDBJ databases">
        <title>Genome sequence of Sphingomonas sediminicola KACC 15039T.</title>
        <authorList>
            <person name="Hyun D.-W."/>
            <person name="Bae J.-W."/>
        </authorList>
    </citation>
    <scope>NUCLEOTIDE SEQUENCE [LARGE SCALE GENOMIC DNA]</scope>
    <source>
        <strain evidence="2 3">KACC 15039</strain>
    </source>
</reference>
<feature type="signal peptide" evidence="1">
    <location>
        <begin position="1"/>
        <end position="25"/>
    </location>
</feature>
<protein>
    <submittedName>
        <fullName evidence="2">Uncharacterized protein</fullName>
    </submittedName>
</protein>
<organism evidence="2 3">
    <name type="scientific">Sphingomonas sediminicola</name>
    <dbReference type="NCBI Taxonomy" id="386874"/>
    <lineage>
        <taxon>Bacteria</taxon>
        <taxon>Pseudomonadati</taxon>
        <taxon>Pseudomonadota</taxon>
        <taxon>Alphaproteobacteria</taxon>
        <taxon>Sphingomonadales</taxon>
        <taxon>Sphingomonadaceae</taxon>
        <taxon>Sphingomonas</taxon>
    </lineage>
</organism>
<proteinExistence type="predicted"/>
<dbReference type="InterPro" id="IPR036938">
    <property type="entry name" value="PAP2/HPO_sf"/>
</dbReference>
<feature type="chain" id="PRO_5046798066" evidence="1">
    <location>
        <begin position="26"/>
        <end position="195"/>
    </location>
</feature>
<keyword evidence="3" id="KW-1185">Reference proteome</keyword>
<evidence type="ECO:0000313" key="2">
    <source>
        <dbReference type="EMBL" id="QNP46806.1"/>
    </source>
</evidence>